<dbReference type="KEGG" id="sapo:SAPIO_CDS4241"/>
<dbReference type="Gene3D" id="3.40.50.1820">
    <property type="entry name" value="alpha/beta hydrolase"/>
    <property type="match status" value="1"/>
</dbReference>
<proteinExistence type="predicted"/>
<dbReference type="EC" id="3.1.1.13" evidence="3"/>
<keyword evidence="4" id="KW-1185">Reference proteome</keyword>
<dbReference type="PANTHER" id="PTHR43142">
    <property type="entry name" value="CARBOXYLIC ESTER HYDROLASE"/>
    <property type="match status" value="1"/>
</dbReference>
<evidence type="ECO:0000256" key="1">
    <source>
        <dbReference type="SAM" id="MobiDB-lite"/>
    </source>
</evidence>
<sequence>MKDAGYQPNNGLDDQRLALLWIKDNVAGFGGDPERVTLVVESSGAASGCFHLHSPEQLFHQFISMSGSSVQRLTLVSQADASYNSVTEVLGAKELSPKEQIRTLLDATREDYSVKIGRRLPIGPLVDGIKIPTLTSYKALADPDETISLFPGLRQCKRILMGDCQMDGMAFSARFVGRTDILPKTLQHCLTAVFDPVNPTIATALIKAYRIDAEATSNTRKTVELVLNFANDVLFAQPARVFSRAWSVAAVPGTEAFLCHFNCPNPWDGPWKGYATHILDIAFVLQNYNEHLSPGQAKCAERYAKDVIAFVNGASPWARYDENESGSGAMVYDADEEGTEDKSRFVPATSDEAGKESKRRNFLEHILKEELFDKLLDVWQMFVASGKD</sequence>
<feature type="domain" description="Carboxylesterase type B" evidence="2">
    <location>
        <begin position="5"/>
        <end position="304"/>
    </location>
</feature>
<dbReference type="InterPro" id="IPR002018">
    <property type="entry name" value="CarbesteraseB"/>
</dbReference>
<evidence type="ECO:0000313" key="3">
    <source>
        <dbReference type="EMBL" id="KEZ43642.1"/>
    </source>
</evidence>
<accession>A0A084G8I0</accession>
<dbReference type="HOGENOM" id="CLU_006586_14_4_1"/>
<name>A0A084G8I0_PSEDA</name>
<gene>
    <name evidence="3" type="ORF">SAPIO_CDS4241</name>
</gene>
<comment type="caution">
    <text evidence="3">The sequence shown here is derived from an EMBL/GenBank/DDBJ whole genome shotgun (WGS) entry which is preliminary data.</text>
</comment>
<dbReference type="GeneID" id="27723313"/>
<dbReference type="Pfam" id="PF00135">
    <property type="entry name" value="COesterase"/>
    <property type="match status" value="1"/>
</dbReference>
<evidence type="ECO:0000313" key="4">
    <source>
        <dbReference type="Proteomes" id="UP000028545"/>
    </source>
</evidence>
<dbReference type="InterPro" id="IPR029058">
    <property type="entry name" value="AB_hydrolase_fold"/>
</dbReference>
<organism evidence="3 4">
    <name type="scientific">Pseudallescheria apiosperma</name>
    <name type="common">Scedosporium apiospermum</name>
    <dbReference type="NCBI Taxonomy" id="563466"/>
    <lineage>
        <taxon>Eukaryota</taxon>
        <taxon>Fungi</taxon>
        <taxon>Dikarya</taxon>
        <taxon>Ascomycota</taxon>
        <taxon>Pezizomycotina</taxon>
        <taxon>Sordariomycetes</taxon>
        <taxon>Hypocreomycetidae</taxon>
        <taxon>Microascales</taxon>
        <taxon>Microascaceae</taxon>
        <taxon>Scedosporium</taxon>
    </lineage>
</organism>
<evidence type="ECO:0000259" key="2">
    <source>
        <dbReference type="Pfam" id="PF00135"/>
    </source>
</evidence>
<dbReference type="EMBL" id="JOWA01000091">
    <property type="protein sequence ID" value="KEZ43642.1"/>
    <property type="molecule type" value="Genomic_DNA"/>
</dbReference>
<protein>
    <submittedName>
        <fullName evidence="3">Sterol esterase</fullName>
        <ecNumber evidence="3">3.1.1.13</ecNumber>
    </submittedName>
</protein>
<dbReference type="OMA" id="GCAFEQS"/>
<keyword evidence="3" id="KW-0378">Hydrolase</keyword>
<dbReference type="Proteomes" id="UP000028545">
    <property type="component" value="Unassembled WGS sequence"/>
</dbReference>
<dbReference type="RefSeq" id="XP_016643441.1">
    <property type="nucleotide sequence ID" value="XM_016786839.1"/>
</dbReference>
<feature type="region of interest" description="Disordered" evidence="1">
    <location>
        <begin position="335"/>
        <end position="356"/>
    </location>
</feature>
<dbReference type="AlphaFoldDB" id="A0A084G8I0"/>
<reference evidence="3 4" key="1">
    <citation type="journal article" date="2014" name="Genome Announc.">
        <title>Draft genome sequence of the pathogenic fungus Scedosporium apiospermum.</title>
        <authorList>
            <person name="Vandeputte P."/>
            <person name="Ghamrawi S."/>
            <person name="Rechenmann M."/>
            <person name="Iltis A."/>
            <person name="Giraud S."/>
            <person name="Fleury M."/>
            <person name="Thornton C."/>
            <person name="Delhaes L."/>
            <person name="Meyer W."/>
            <person name="Papon N."/>
            <person name="Bouchara J.P."/>
        </authorList>
    </citation>
    <scope>NUCLEOTIDE SEQUENCE [LARGE SCALE GENOMIC DNA]</scope>
    <source>
        <strain evidence="3 4">IHEM 14462</strain>
    </source>
</reference>
<dbReference type="VEuPathDB" id="FungiDB:SAPIO_CDS4241"/>
<dbReference type="GO" id="GO:0004771">
    <property type="term" value="F:sterol ester esterase activity"/>
    <property type="evidence" value="ECO:0007669"/>
    <property type="project" value="UniProtKB-EC"/>
</dbReference>
<dbReference type="SUPFAM" id="SSF53474">
    <property type="entry name" value="alpha/beta-Hydrolases"/>
    <property type="match status" value="1"/>
</dbReference>
<dbReference type="PANTHER" id="PTHR43142:SF11">
    <property type="entry name" value="CARBOXYLIC ESTER HYDROLASE"/>
    <property type="match status" value="1"/>
</dbReference>
<dbReference type="OrthoDB" id="3200163at2759"/>